<keyword evidence="3" id="KW-1185">Reference proteome</keyword>
<feature type="transmembrane region" description="Helical" evidence="1">
    <location>
        <begin position="52"/>
        <end position="72"/>
    </location>
</feature>
<comment type="caution">
    <text evidence="2">The sequence shown here is derived from an EMBL/GenBank/DDBJ whole genome shotgun (WGS) entry which is preliminary data.</text>
</comment>
<protein>
    <submittedName>
        <fullName evidence="2">Uncharacterized protein</fullName>
    </submittedName>
</protein>
<keyword evidence="1" id="KW-0472">Membrane</keyword>
<sequence length="124" mass="13603">RSHKSTIVGQAVGTTNQIGEEKGWRCWCEAEAEANRDRCLWQRQMVRCGCDGLCGGVLFLVVDGGGLVWFLVVDCRSGVLCSVDGDFTVTMVVLYSELDLMVVVAALFNGGGSLWYCVDQFVIR</sequence>
<dbReference type="EMBL" id="CACTIH010007328">
    <property type="protein sequence ID" value="CAA3009868.1"/>
    <property type="molecule type" value="Genomic_DNA"/>
</dbReference>
<proteinExistence type="predicted"/>
<dbReference type="AlphaFoldDB" id="A0A8S0TV86"/>
<evidence type="ECO:0000256" key="1">
    <source>
        <dbReference type="SAM" id="Phobius"/>
    </source>
</evidence>
<dbReference type="Gramene" id="OE9A042723T1">
    <property type="protein sequence ID" value="OE9A042723C1"/>
    <property type="gene ID" value="OE9A042723"/>
</dbReference>
<accession>A0A8S0TV86</accession>
<feature type="transmembrane region" description="Helical" evidence="1">
    <location>
        <begin position="92"/>
        <end position="118"/>
    </location>
</feature>
<evidence type="ECO:0000313" key="3">
    <source>
        <dbReference type="Proteomes" id="UP000594638"/>
    </source>
</evidence>
<name>A0A8S0TV86_OLEEU</name>
<keyword evidence="1" id="KW-0812">Transmembrane</keyword>
<feature type="non-terminal residue" evidence="2">
    <location>
        <position position="1"/>
    </location>
</feature>
<reference evidence="2 3" key="1">
    <citation type="submission" date="2019-12" db="EMBL/GenBank/DDBJ databases">
        <authorList>
            <person name="Alioto T."/>
            <person name="Alioto T."/>
            <person name="Gomez Garrido J."/>
        </authorList>
    </citation>
    <scope>NUCLEOTIDE SEQUENCE [LARGE SCALE GENOMIC DNA]</scope>
</reference>
<dbReference type="Proteomes" id="UP000594638">
    <property type="component" value="Unassembled WGS sequence"/>
</dbReference>
<organism evidence="2 3">
    <name type="scientific">Olea europaea subsp. europaea</name>
    <dbReference type="NCBI Taxonomy" id="158383"/>
    <lineage>
        <taxon>Eukaryota</taxon>
        <taxon>Viridiplantae</taxon>
        <taxon>Streptophyta</taxon>
        <taxon>Embryophyta</taxon>
        <taxon>Tracheophyta</taxon>
        <taxon>Spermatophyta</taxon>
        <taxon>Magnoliopsida</taxon>
        <taxon>eudicotyledons</taxon>
        <taxon>Gunneridae</taxon>
        <taxon>Pentapetalae</taxon>
        <taxon>asterids</taxon>
        <taxon>lamiids</taxon>
        <taxon>Lamiales</taxon>
        <taxon>Oleaceae</taxon>
        <taxon>Oleeae</taxon>
        <taxon>Olea</taxon>
    </lineage>
</organism>
<gene>
    <name evidence="2" type="ORF">OLEA9_A042723</name>
</gene>
<keyword evidence="1" id="KW-1133">Transmembrane helix</keyword>
<evidence type="ECO:0000313" key="2">
    <source>
        <dbReference type="EMBL" id="CAA3009868.1"/>
    </source>
</evidence>